<dbReference type="PRINTS" id="PR00298">
    <property type="entry name" value="CHAPERONIN60"/>
</dbReference>
<keyword evidence="2" id="KW-0143">Chaperone</keyword>
<sequence>MLKDMRYNREAIQTMAEGILMVCRVLEPTYGPCGLNVVVESSSKSVIITGSSSQILQDFKSQDLFLDEGVQLVRDAVLNMGERVGDGSTLTALLVKGMVEEGLKYLAAGISPVYIRRGLKKALTKAIYMIDKSTVYINDSDTLIKAVKASCNDDKIAKMAVQAYDAVSKQGIVLVKPSNSVDNHIVYEEGMQLKQGYLSPLFCTKGKDRTKYSNPYILITDYKISTFKQILPILEQVMTTGNPIILVAEAVTGEALTMLIHNHTQGMFKTAVIKAEGYKSRKDDLLEDLAILTGGVVVKEERGDELEKVTLAMLGRAKEVTIAKEHTTIIGGMGQDWQIANRMKEIQEIIEDEKTNAYDKEKYRERIGRLKHGVAVMYAGGRTSQEIRENKTSMEAAVITARNILDGGMIPGGGSFLLQVASELEETDVDNEEERYGVKLLKAACKTPIKTLCKLNGRNISIFNNGNTDGMMPGYDVEQDRVTDMKELGIMDSSIVVKMALGQAVSVVYEWLDSSVLMVSTAPDREDIELMKQGVPIMR</sequence>
<dbReference type="STRING" id="1120996.SAMN02746066_01856"/>
<dbReference type="Pfam" id="PF00118">
    <property type="entry name" value="Cpn60_TCP1"/>
    <property type="match status" value="1"/>
</dbReference>
<evidence type="ECO:0000256" key="3">
    <source>
        <dbReference type="RuleBase" id="RU000418"/>
    </source>
</evidence>
<evidence type="ECO:0000313" key="5">
    <source>
        <dbReference type="EMBL" id="SHM39984.1"/>
    </source>
</evidence>
<evidence type="ECO:0000313" key="6">
    <source>
        <dbReference type="Proteomes" id="UP000184038"/>
    </source>
</evidence>
<accession>A0A1M7IGS5</accession>
<dbReference type="GO" id="GO:0042026">
    <property type="term" value="P:protein refolding"/>
    <property type="evidence" value="ECO:0007669"/>
    <property type="project" value="InterPro"/>
</dbReference>
<dbReference type="InterPro" id="IPR027410">
    <property type="entry name" value="TCP-1-like_intermed_sf"/>
</dbReference>
<dbReference type="FunFam" id="3.50.7.10:FF:000001">
    <property type="entry name" value="60 kDa chaperonin"/>
    <property type="match status" value="1"/>
</dbReference>
<dbReference type="GO" id="GO:0005524">
    <property type="term" value="F:ATP binding"/>
    <property type="evidence" value="ECO:0007669"/>
    <property type="project" value="InterPro"/>
</dbReference>
<protein>
    <recommendedName>
        <fullName evidence="4">60 kDa chaperonin</fullName>
    </recommendedName>
</protein>
<evidence type="ECO:0000256" key="4">
    <source>
        <dbReference type="RuleBase" id="RU000419"/>
    </source>
</evidence>
<gene>
    <name evidence="5" type="ORF">SAMN02746066_01856</name>
</gene>
<dbReference type="Gene3D" id="1.10.560.10">
    <property type="entry name" value="GroEL-like equatorial domain"/>
    <property type="match status" value="1"/>
</dbReference>
<dbReference type="RefSeq" id="WP_073286448.1">
    <property type="nucleotide sequence ID" value="NZ_FRCP01000009.1"/>
</dbReference>
<comment type="subunit">
    <text evidence="4">Forms a cylinder of 14 subunits composed of two heptameric rings stacked back-to-back. Interacts with the co-chaperonin GroES.</text>
</comment>
<dbReference type="InterPro" id="IPR027413">
    <property type="entry name" value="GROEL-like_equatorial_sf"/>
</dbReference>
<dbReference type="InterPro" id="IPR027409">
    <property type="entry name" value="GroEL-like_apical_dom_sf"/>
</dbReference>
<comment type="similarity">
    <text evidence="1 3">Belongs to the chaperonin (HSP60) family.</text>
</comment>
<dbReference type="SUPFAM" id="SSF48592">
    <property type="entry name" value="GroEL equatorial domain-like"/>
    <property type="match status" value="1"/>
</dbReference>
<dbReference type="GO" id="GO:0140662">
    <property type="term" value="F:ATP-dependent protein folding chaperone"/>
    <property type="evidence" value="ECO:0007669"/>
    <property type="project" value="InterPro"/>
</dbReference>
<dbReference type="InterPro" id="IPR002423">
    <property type="entry name" value="Cpn60/GroEL/TCP-1"/>
</dbReference>
<organism evidence="5 6">
    <name type="scientific">Anaerosporobacter mobilis DSM 15930</name>
    <dbReference type="NCBI Taxonomy" id="1120996"/>
    <lineage>
        <taxon>Bacteria</taxon>
        <taxon>Bacillati</taxon>
        <taxon>Bacillota</taxon>
        <taxon>Clostridia</taxon>
        <taxon>Lachnospirales</taxon>
        <taxon>Lachnospiraceae</taxon>
        <taxon>Anaerosporobacter</taxon>
    </lineage>
</organism>
<dbReference type="Proteomes" id="UP000184038">
    <property type="component" value="Unassembled WGS sequence"/>
</dbReference>
<reference evidence="5 6" key="1">
    <citation type="submission" date="2016-11" db="EMBL/GenBank/DDBJ databases">
        <authorList>
            <person name="Jaros S."/>
            <person name="Januszkiewicz K."/>
            <person name="Wedrychowicz H."/>
        </authorList>
    </citation>
    <scope>NUCLEOTIDE SEQUENCE [LARGE SCALE GENOMIC DNA]</scope>
    <source>
        <strain evidence="5 6">DSM 15930</strain>
    </source>
</reference>
<dbReference type="NCBIfam" id="NF000592">
    <property type="entry name" value="PRK00013.1"/>
    <property type="match status" value="1"/>
</dbReference>
<dbReference type="OrthoDB" id="9766614at2"/>
<dbReference type="Gene3D" id="3.30.260.10">
    <property type="entry name" value="TCP-1-like chaperonin intermediate domain"/>
    <property type="match status" value="1"/>
</dbReference>
<evidence type="ECO:0000256" key="1">
    <source>
        <dbReference type="ARBA" id="ARBA00006607"/>
    </source>
</evidence>
<keyword evidence="6" id="KW-1185">Reference proteome</keyword>
<name>A0A1M7IGS5_9FIRM</name>
<comment type="function">
    <text evidence="4">Together with its co-chaperonin GroES, plays an essential role in assisting protein folding. The GroEL-GroES system forms a nano-cage that allows encapsulation of the non-native substrate proteins and provides a physical environment optimized to promote and accelerate protein folding.</text>
</comment>
<dbReference type="InterPro" id="IPR001844">
    <property type="entry name" value="Cpn60/GroEL"/>
</dbReference>
<dbReference type="SUPFAM" id="SSF52029">
    <property type="entry name" value="GroEL apical domain-like"/>
    <property type="match status" value="1"/>
</dbReference>
<dbReference type="EMBL" id="FRCP01000009">
    <property type="protein sequence ID" value="SHM39984.1"/>
    <property type="molecule type" value="Genomic_DNA"/>
</dbReference>
<dbReference type="SUPFAM" id="SSF54849">
    <property type="entry name" value="GroEL-intermediate domain like"/>
    <property type="match status" value="1"/>
</dbReference>
<evidence type="ECO:0000256" key="2">
    <source>
        <dbReference type="ARBA" id="ARBA00023186"/>
    </source>
</evidence>
<proteinExistence type="inferred from homology"/>
<dbReference type="Gene3D" id="3.50.7.10">
    <property type="entry name" value="GroEL"/>
    <property type="match status" value="1"/>
</dbReference>
<dbReference type="PANTHER" id="PTHR45633">
    <property type="entry name" value="60 KDA HEAT SHOCK PROTEIN, MITOCHONDRIAL"/>
    <property type="match status" value="1"/>
</dbReference>
<dbReference type="AlphaFoldDB" id="A0A1M7IGS5"/>
<dbReference type="NCBIfam" id="NF009487">
    <property type="entry name" value="PRK12849.1"/>
    <property type="match status" value="1"/>
</dbReference>